<keyword evidence="1" id="KW-0472">Membrane</keyword>
<feature type="transmembrane region" description="Helical" evidence="1">
    <location>
        <begin position="120"/>
        <end position="142"/>
    </location>
</feature>
<keyword evidence="3" id="KW-1185">Reference proteome</keyword>
<accession>A0A9X1HNY4</accession>
<organism evidence="2 3">
    <name type="scientific">Fulvivirga sedimenti</name>
    <dbReference type="NCBI Taxonomy" id="2879465"/>
    <lineage>
        <taxon>Bacteria</taxon>
        <taxon>Pseudomonadati</taxon>
        <taxon>Bacteroidota</taxon>
        <taxon>Cytophagia</taxon>
        <taxon>Cytophagales</taxon>
        <taxon>Fulvivirgaceae</taxon>
        <taxon>Fulvivirga</taxon>
    </lineage>
</organism>
<protein>
    <submittedName>
        <fullName evidence="2">Ubiquinol cytochrome C oxidoreductase</fullName>
    </submittedName>
</protein>
<evidence type="ECO:0000313" key="2">
    <source>
        <dbReference type="EMBL" id="MCA6074097.1"/>
    </source>
</evidence>
<evidence type="ECO:0000256" key="1">
    <source>
        <dbReference type="SAM" id="Phobius"/>
    </source>
</evidence>
<keyword evidence="1" id="KW-1133">Transmembrane helix</keyword>
<dbReference type="EMBL" id="JAIXNE010000001">
    <property type="protein sequence ID" value="MCA6074097.1"/>
    <property type="molecule type" value="Genomic_DNA"/>
</dbReference>
<feature type="transmembrane region" description="Helical" evidence="1">
    <location>
        <begin position="188"/>
        <end position="208"/>
    </location>
</feature>
<keyword evidence="1" id="KW-0812">Transmembrane</keyword>
<proteinExistence type="predicted"/>
<sequence>MINLTAYRRPTMWKNILAFMISLTFMIVWLPFIRSICDGSSYPWGTQYFGFTFYGNGITTDFIFVVIQFLFYVFLMYSIYRVKDRTIFYGLLLVWFVNVFGNLLYDIAVNGDSMFHGETLNVHISITWIVIPLSVLALFVIYKVIREDAAGPVVNDPWTRRNTLMAILILGPIPVQAVLLATGEPDGLTDQIGVLMSITQCFLLPFVYRPYKSVQEFTTVQTATE</sequence>
<feature type="transmembrane region" description="Helical" evidence="1">
    <location>
        <begin position="163"/>
        <end position="182"/>
    </location>
</feature>
<reference evidence="2" key="1">
    <citation type="submission" date="2021-09" db="EMBL/GenBank/DDBJ databases">
        <title>Fulvivirga sp. isolated from coastal sediment.</title>
        <authorList>
            <person name="Yu H."/>
        </authorList>
    </citation>
    <scope>NUCLEOTIDE SEQUENCE</scope>
    <source>
        <strain evidence="2">1062</strain>
    </source>
</reference>
<gene>
    <name evidence="2" type="ORF">LDX50_04415</name>
</gene>
<dbReference type="RefSeq" id="WP_225697201.1">
    <property type="nucleotide sequence ID" value="NZ_JAIXNE010000001.1"/>
</dbReference>
<name>A0A9X1HNY4_9BACT</name>
<evidence type="ECO:0000313" key="3">
    <source>
        <dbReference type="Proteomes" id="UP001139409"/>
    </source>
</evidence>
<dbReference type="Proteomes" id="UP001139409">
    <property type="component" value="Unassembled WGS sequence"/>
</dbReference>
<dbReference type="AlphaFoldDB" id="A0A9X1HNY4"/>
<feature type="transmembrane region" description="Helical" evidence="1">
    <location>
        <begin position="12"/>
        <end position="33"/>
    </location>
</feature>
<comment type="caution">
    <text evidence="2">The sequence shown here is derived from an EMBL/GenBank/DDBJ whole genome shotgun (WGS) entry which is preliminary data.</text>
</comment>
<feature type="transmembrane region" description="Helical" evidence="1">
    <location>
        <begin position="53"/>
        <end position="75"/>
    </location>
</feature>
<feature type="transmembrane region" description="Helical" evidence="1">
    <location>
        <begin position="87"/>
        <end position="108"/>
    </location>
</feature>